<protein>
    <submittedName>
        <fullName evidence="2">Uncharacterized protein</fullName>
    </submittedName>
</protein>
<proteinExistence type="predicted"/>
<gene>
    <name evidence="2" type="ORF">EWB00_004297</name>
</gene>
<keyword evidence="1" id="KW-1133">Transmembrane helix</keyword>
<keyword evidence="1" id="KW-0812">Transmembrane</keyword>
<evidence type="ECO:0000256" key="1">
    <source>
        <dbReference type="SAM" id="Phobius"/>
    </source>
</evidence>
<name>A0A4Z2D5P6_SCHJA</name>
<keyword evidence="1" id="KW-0472">Membrane</keyword>
<accession>A0A4Z2D5P6</accession>
<sequence>MYLSIKMAWNETAFLSIRYSYFTLLVILYIQRLEAWFMLTENMLVKNTGVLNHDFGKTLVSYTEMRVTFYTVN</sequence>
<keyword evidence="3" id="KW-1185">Reference proteome</keyword>
<evidence type="ECO:0000313" key="3">
    <source>
        <dbReference type="Proteomes" id="UP000311919"/>
    </source>
</evidence>
<evidence type="ECO:0000313" key="2">
    <source>
        <dbReference type="EMBL" id="TNN11799.1"/>
    </source>
</evidence>
<dbReference type="Proteomes" id="UP000311919">
    <property type="component" value="Unassembled WGS sequence"/>
</dbReference>
<reference evidence="2 3" key="1">
    <citation type="submission" date="2019-03" db="EMBL/GenBank/DDBJ databases">
        <title>An improved genome assembly of the fluke Schistosoma japonicum.</title>
        <authorList>
            <person name="Hu W."/>
            <person name="Luo F."/>
            <person name="Yin M."/>
            <person name="Mo X."/>
            <person name="Sun C."/>
            <person name="Wu Q."/>
            <person name="Zhu B."/>
            <person name="Xiang M."/>
            <person name="Wang J."/>
            <person name="Wang Y."/>
            <person name="Zhang T."/>
            <person name="Xu B."/>
            <person name="Zheng H."/>
            <person name="Feng Z."/>
        </authorList>
    </citation>
    <scope>NUCLEOTIDE SEQUENCE [LARGE SCALE GENOMIC DNA]</scope>
    <source>
        <strain evidence="2">HuSjv2</strain>
        <tissue evidence="2">Worms</tissue>
    </source>
</reference>
<dbReference type="AlphaFoldDB" id="A0A4Z2D5P6"/>
<organism evidence="2 3">
    <name type="scientific">Schistosoma japonicum</name>
    <name type="common">Blood fluke</name>
    <dbReference type="NCBI Taxonomy" id="6182"/>
    <lineage>
        <taxon>Eukaryota</taxon>
        <taxon>Metazoa</taxon>
        <taxon>Spiralia</taxon>
        <taxon>Lophotrochozoa</taxon>
        <taxon>Platyhelminthes</taxon>
        <taxon>Trematoda</taxon>
        <taxon>Digenea</taxon>
        <taxon>Strigeidida</taxon>
        <taxon>Schistosomatoidea</taxon>
        <taxon>Schistosomatidae</taxon>
        <taxon>Schistosoma</taxon>
    </lineage>
</organism>
<dbReference type="EMBL" id="SKCS01000282">
    <property type="protein sequence ID" value="TNN11799.1"/>
    <property type="molecule type" value="Genomic_DNA"/>
</dbReference>
<feature type="transmembrane region" description="Helical" evidence="1">
    <location>
        <begin position="12"/>
        <end position="30"/>
    </location>
</feature>
<comment type="caution">
    <text evidence="2">The sequence shown here is derived from an EMBL/GenBank/DDBJ whole genome shotgun (WGS) entry which is preliminary data.</text>
</comment>